<dbReference type="EMBL" id="OX465079">
    <property type="protein sequence ID" value="CAI9277251.1"/>
    <property type="molecule type" value="Genomic_DNA"/>
</dbReference>
<evidence type="ECO:0000256" key="3">
    <source>
        <dbReference type="ARBA" id="ARBA00022723"/>
    </source>
</evidence>
<evidence type="ECO:0000256" key="9">
    <source>
        <dbReference type="PROSITE-ProRule" id="PRU00357"/>
    </source>
</evidence>
<keyword evidence="7 9" id="KW-0539">Nucleus</keyword>
<dbReference type="CDD" id="cd19821">
    <property type="entry name" value="Bbox1_BBX-like"/>
    <property type="match status" value="1"/>
</dbReference>
<dbReference type="InterPro" id="IPR010402">
    <property type="entry name" value="CCT_domain"/>
</dbReference>
<dbReference type="AlphaFoldDB" id="A0AA35YNE1"/>
<dbReference type="InterPro" id="IPR049808">
    <property type="entry name" value="CONSTANS-like_Bbox1"/>
</dbReference>
<name>A0AA35YNE1_LACSI</name>
<comment type="similarity">
    <text evidence="2">Belongs to the CONSTANS family.</text>
</comment>
<evidence type="ECO:0000256" key="4">
    <source>
        <dbReference type="ARBA" id="ARBA00022737"/>
    </source>
</evidence>
<dbReference type="PROSITE" id="PS51017">
    <property type="entry name" value="CCT"/>
    <property type="match status" value="1"/>
</dbReference>
<organism evidence="12 13">
    <name type="scientific">Lactuca saligna</name>
    <name type="common">Willowleaf lettuce</name>
    <dbReference type="NCBI Taxonomy" id="75948"/>
    <lineage>
        <taxon>Eukaryota</taxon>
        <taxon>Viridiplantae</taxon>
        <taxon>Streptophyta</taxon>
        <taxon>Embryophyta</taxon>
        <taxon>Tracheophyta</taxon>
        <taxon>Spermatophyta</taxon>
        <taxon>Magnoliopsida</taxon>
        <taxon>eudicotyledons</taxon>
        <taxon>Gunneridae</taxon>
        <taxon>Pentapetalae</taxon>
        <taxon>asterids</taxon>
        <taxon>campanulids</taxon>
        <taxon>Asterales</taxon>
        <taxon>Asteraceae</taxon>
        <taxon>Cichorioideae</taxon>
        <taxon>Cichorieae</taxon>
        <taxon>Lactucinae</taxon>
        <taxon>Lactuca</taxon>
    </lineage>
</organism>
<dbReference type="PANTHER" id="PTHR31717:SF71">
    <property type="entry name" value="TRANSCRIPTION FACTOR C2C2-CO-LIKE FAMILY"/>
    <property type="match status" value="1"/>
</dbReference>
<feature type="domain" description="CCT" evidence="11">
    <location>
        <begin position="433"/>
        <end position="475"/>
    </location>
</feature>
<reference evidence="12" key="1">
    <citation type="submission" date="2023-04" db="EMBL/GenBank/DDBJ databases">
        <authorList>
            <person name="Vijverberg K."/>
            <person name="Xiong W."/>
            <person name="Schranz E."/>
        </authorList>
    </citation>
    <scope>NUCLEOTIDE SEQUENCE</scope>
</reference>
<dbReference type="InterPro" id="IPR000315">
    <property type="entry name" value="Znf_B-box"/>
</dbReference>
<evidence type="ECO:0000256" key="8">
    <source>
        <dbReference type="PROSITE-ProRule" id="PRU00024"/>
    </source>
</evidence>
<dbReference type="GO" id="GO:0006355">
    <property type="term" value="P:regulation of DNA-templated transcription"/>
    <property type="evidence" value="ECO:0007669"/>
    <property type="project" value="UniProtKB-ARBA"/>
</dbReference>
<dbReference type="GO" id="GO:0008270">
    <property type="term" value="F:zinc ion binding"/>
    <property type="evidence" value="ECO:0007669"/>
    <property type="project" value="UniProtKB-KW"/>
</dbReference>
<evidence type="ECO:0000313" key="12">
    <source>
        <dbReference type="EMBL" id="CAI9277251.1"/>
    </source>
</evidence>
<keyword evidence="5 8" id="KW-0863">Zinc-finger</keyword>
<dbReference type="Pfam" id="PF06203">
    <property type="entry name" value="CCT"/>
    <property type="match status" value="1"/>
</dbReference>
<evidence type="ECO:0000256" key="2">
    <source>
        <dbReference type="ARBA" id="ARBA00010024"/>
    </source>
</evidence>
<keyword evidence="13" id="KW-1185">Reference proteome</keyword>
<protein>
    <submittedName>
        <fullName evidence="12">Uncharacterized protein</fullName>
    </submittedName>
</protein>
<keyword evidence="4" id="KW-0677">Repeat</keyword>
<evidence type="ECO:0000256" key="7">
    <source>
        <dbReference type="ARBA" id="ARBA00023242"/>
    </source>
</evidence>
<dbReference type="Proteomes" id="UP001177003">
    <property type="component" value="Chromosome 3"/>
</dbReference>
<dbReference type="PANTHER" id="PTHR31717">
    <property type="entry name" value="ZINC FINGER PROTEIN CONSTANS-LIKE 10"/>
    <property type="match status" value="1"/>
</dbReference>
<dbReference type="PROSITE" id="PS50119">
    <property type="entry name" value="ZF_BBOX"/>
    <property type="match status" value="1"/>
</dbReference>
<feature type="domain" description="B box-type" evidence="10">
    <location>
        <begin position="103"/>
        <end position="150"/>
    </location>
</feature>
<comment type="subcellular location">
    <subcellularLocation>
        <location evidence="1 9">Nucleus</location>
    </subcellularLocation>
</comment>
<evidence type="ECO:0000259" key="10">
    <source>
        <dbReference type="PROSITE" id="PS50119"/>
    </source>
</evidence>
<keyword evidence="3" id="KW-0479">Metal-binding</keyword>
<evidence type="ECO:0000256" key="5">
    <source>
        <dbReference type="ARBA" id="ARBA00022771"/>
    </source>
</evidence>
<evidence type="ECO:0000259" key="11">
    <source>
        <dbReference type="PROSITE" id="PS51017"/>
    </source>
</evidence>
<keyword evidence="6" id="KW-0862">Zinc</keyword>
<sequence length="486" mass="54387">MNLTKNGFRFNLNPDGVNSLRHKIDSIPIAYHGPKINWSKAISLKIRCFTWRAVLDILPMARNLVGRAIKRSAVLYCKADSAKLCLFCDNAVHSANALSLKHFRSQICDNCGSDAVSVACSTDNLLLCTSCDHDFHGDSSVSSYHSRVPVEEFSGCPSPLQLASIWGFNLKPSGSNGNSCESKYSTTNFQDLATIHEKTPCYDEVPSVDWKSRGSGCGVHNKVLFKQLVELAKERFDGDGAELGPQTPSGCGRRDISEGFEYEEQDDKDLLHQQTPLTYLLMPPQNPANSKANNGGITEFSNMWSYSPKRQTSQIWDFNLGRSRSSEAGVDNLGFAINNCTDLVEDASFTTMEVLKEMDAINISFGTTSQNKQISGCISTMESDNRPETQMMETNRSNPTIDGQMMEHFLATNQGMEIPATTKVDAQQLAQNRCNAMLRYKEKKKTRRYDKCIRYESRKARADTRKRWFVVEVSLVKGWEKVCFDA</sequence>
<accession>A0AA35YNE1</accession>
<evidence type="ECO:0000313" key="13">
    <source>
        <dbReference type="Proteomes" id="UP001177003"/>
    </source>
</evidence>
<dbReference type="GO" id="GO:0005634">
    <property type="term" value="C:nucleus"/>
    <property type="evidence" value="ECO:0007669"/>
    <property type="project" value="UniProtKB-SubCell"/>
</dbReference>
<evidence type="ECO:0000256" key="6">
    <source>
        <dbReference type="ARBA" id="ARBA00022833"/>
    </source>
</evidence>
<gene>
    <name evidence="12" type="ORF">LSALG_LOCUS17187</name>
</gene>
<evidence type="ECO:0000256" key="1">
    <source>
        <dbReference type="ARBA" id="ARBA00004123"/>
    </source>
</evidence>
<dbReference type="SMART" id="SM00336">
    <property type="entry name" value="BBOX"/>
    <property type="match status" value="2"/>
</dbReference>
<proteinExistence type="inferred from homology"/>